<dbReference type="SUPFAM" id="SSF48452">
    <property type="entry name" value="TPR-like"/>
    <property type="match status" value="1"/>
</dbReference>
<reference evidence="4 5" key="1">
    <citation type="submission" date="2017-10" db="EMBL/GenBank/DDBJ databases">
        <title>Novel microbial diversity and functional potential in the marine mammal oral microbiome.</title>
        <authorList>
            <person name="Dudek N.K."/>
            <person name="Sun C.L."/>
            <person name="Burstein D."/>
            <person name="Kantor R.S."/>
            <person name="Aliaga Goltsman D.S."/>
            <person name="Bik E.M."/>
            <person name="Thomas B.C."/>
            <person name="Banfield J.F."/>
            <person name="Relman D.A."/>
        </authorList>
    </citation>
    <scope>NUCLEOTIDE SEQUENCE [LARGE SCALE GENOMIC DNA]</scope>
    <source>
        <strain evidence="4">DOLJORAL78_61_10</strain>
    </source>
</reference>
<dbReference type="CDD" id="cd00118">
    <property type="entry name" value="LysM"/>
    <property type="match status" value="1"/>
</dbReference>
<evidence type="ECO:0000259" key="3">
    <source>
        <dbReference type="PROSITE" id="PS51782"/>
    </source>
</evidence>
<dbReference type="Gene3D" id="3.10.350.10">
    <property type="entry name" value="LysM domain"/>
    <property type="match status" value="2"/>
</dbReference>
<feature type="region of interest" description="Disordered" evidence="1">
    <location>
        <begin position="1"/>
        <end position="31"/>
    </location>
</feature>
<accession>A0A2G6KFH6</accession>
<feature type="domain" description="LysM" evidence="3">
    <location>
        <begin position="378"/>
        <end position="434"/>
    </location>
</feature>
<evidence type="ECO:0000256" key="1">
    <source>
        <dbReference type="SAM" id="MobiDB-lite"/>
    </source>
</evidence>
<feature type="region of interest" description="Disordered" evidence="1">
    <location>
        <begin position="77"/>
        <end position="108"/>
    </location>
</feature>
<evidence type="ECO:0000256" key="2">
    <source>
        <dbReference type="SAM" id="Phobius"/>
    </source>
</evidence>
<name>A0A2G6KFH6_9ACTN</name>
<feature type="transmembrane region" description="Helical" evidence="2">
    <location>
        <begin position="119"/>
        <end position="141"/>
    </location>
</feature>
<dbReference type="InterPro" id="IPR018392">
    <property type="entry name" value="LysM"/>
</dbReference>
<gene>
    <name evidence="4" type="ORF">CSA55_01095</name>
</gene>
<comment type="caution">
    <text evidence="4">The sequence shown here is derived from an EMBL/GenBank/DDBJ whole genome shotgun (WGS) entry which is preliminary data.</text>
</comment>
<dbReference type="InterPro" id="IPR036388">
    <property type="entry name" value="WH-like_DNA-bd_sf"/>
</dbReference>
<evidence type="ECO:0000313" key="4">
    <source>
        <dbReference type="EMBL" id="PIE34395.1"/>
    </source>
</evidence>
<dbReference type="InterPro" id="IPR005158">
    <property type="entry name" value="BTAD"/>
</dbReference>
<dbReference type="PANTHER" id="PTHR34700">
    <property type="entry name" value="POTASSIUM BINDING PROTEIN KBP"/>
    <property type="match status" value="1"/>
</dbReference>
<protein>
    <recommendedName>
        <fullName evidence="3">LysM domain-containing protein</fullName>
    </recommendedName>
</protein>
<dbReference type="SMART" id="SM00257">
    <property type="entry name" value="LysM"/>
    <property type="match status" value="2"/>
</dbReference>
<organism evidence="4 5">
    <name type="scientific">Ilumatobacter coccineus</name>
    <dbReference type="NCBI Taxonomy" id="467094"/>
    <lineage>
        <taxon>Bacteria</taxon>
        <taxon>Bacillati</taxon>
        <taxon>Actinomycetota</taxon>
        <taxon>Acidimicrobiia</taxon>
        <taxon>Acidimicrobiales</taxon>
        <taxon>Ilumatobacteraceae</taxon>
        <taxon>Ilumatobacter</taxon>
    </lineage>
</organism>
<proteinExistence type="predicted"/>
<dbReference type="Gene3D" id="1.10.10.10">
    <property type="entry name" value="Winged helix-like DNA-binding domain superfamily/Winged helix DNA-binding domain"/>
    <property type="match status" value="1"/>
</dbReference>
<dbReference type="Proteomes" id="UP000230914">
    <property type="component" value="Unassembled WGS sequence"/>
</dbReference>
<dbReference type="PROSITE" id="PS51782">
    <property type="entry name" value="LYSM"/>
    <property type="match status" value="1"/>
</dbReference>
<evidence type="ECO:0000313" key="5">
    <source>
        <dbReference type="Proteomes" id="UP000230914"/>
    </source>
</evidence>
<dbReference type="InterPro" id="IPR011990">
    <property type="entry name" value="TPR-like_helical_dom_sf"/>
</dbReference>
<dbReference type="PANTHER" id="PTHR34700:SF4">
    <property type="entry name" value="PHAGE-LIKE ELEMENT PBSX PROTEIN XKDP"/>
    <property type="match status" value="1"/>
</dbReference>
<dbReference type="Gene3D" id="1.25.40.10">
    <property type="entry name" value="Tetratricopeptide repeat domain"/>
    <property type="match status" value="1"/>
</dbReference>
<dbReference type="InterPro" id="IPR052196">
    <property type="entry name" value="Bact_Kbp"/>
</dbReference>
<feature type="transmembrane region" description="Helical" evidence="2">
    <location>
        <begin position="181"/>
        <end position="207"/>
    </location>
</feature>
<sequence>MLGPGLLNGLQPSRWPSKPPEREHNSSRRTPCEVMAIRASISDLMWPALEMLLRRQRTTCSTPTTCRDRLRWRSKAIRSGSWSPSRSKVKPVPPRRPGWPNRNDSSDHEDAMTSRIAHLLRSIGLLAVVVIALPWALIAGARARFGGASPLHGVPSPTDWELSRIVGALTSRLTEATLTDIVIRAALMVAWVAILVVVITAVAELVHMIRYDGIPLPAIRALGPSQQLARLIATGFMVIVPALGVSASTVGADALIAERTPIEVDHDATTSAPVWNTQLDRSSSPVTVRSSSTESTESESTYVVRSGDSIYGIAQRLAGPDAKAIDRFASAIIEANLGREMGDGQRFVNAAFIDVGWVLQLPPLPSLAQAPTLAPVGPVHLVTEGESLWSIAADRLGAGERWREIFDLNQSRQFDDGRQLDDPDLIHPGWELYLPGTVEDSPSVLLPGLESQVPLIDEVVPSDDAAASAVKSGVDDVVPVTGQVEDVSLAADDDPAPDNVWVDDDELVASTNDDVQPDLVAAPVNLSDSETPTPITTEISAHQSEQESSEIRVVTLGRATMMSAGILALLGVRRRERLRRSRSRSRLPAVPPRAAAVERVLRSIDVGDRWARVEISVRSVALAVADAGGRVLAVLVDQTGEVEIRFSTPVELDSPWEGGGERWRVPAHVPIELLAPSARRSGAPCPTLVQLGVDPDGREVYVDLEALEALHIDADPEIADSIVSAVATTLAGSILAEVTSLVGVGIPTAAFLGHRRYLAADTPASAIATAIEAVGSTRAQERSPFDLRARVTSGETWEPAVVLVGSGADPVVAPGDRTALAIVSAVPIDGPAHRLSAHGSTWTLEPAGLTLVPLGLEADEAESIAQLVDVPPTDESTDDWTLPPSVWHEIRDAELGDTVDDHHTDDHDWELVACLLGPVDVTTRDGQPVEFARSKSRELVAWLATHRDRSTRMAARTALWDLDVRDATFANVVSDARRALARAQEPPEGDEWIARTLTDELPLHHKVVTDVDLIDRALIEARLQPPDQAIATLAPVVRRITGFPFEGTSYLWPDAEGLTSQLALVATTATSELAAHYLSVGDIAGVFDATARGLQVVPGHEELIGLRMQAHAQAGDLAGVRHEWDQYERALTRDPWSDGEPSRKLVELRQHLLRR</sequence>
<dbReference type="InterPro" id="IPR036779">
    <property type="entry name" value="LysM_dom_sf"/>
</dbReference>
<dbReference type="EMBL" id="PDSL01000020">
    <property type="protein sequence ID" value="PIE34395.1"/>
    <property type="molecule type" value="Genomic_DNA"/>
</dbReference>
<dbReference type="Pfam" id="PF01476">
    <property type="entry name" value="LysM"/>
    <property type="match status" value="2"/>
</dbReference>
<keyword evidence="2" id="KW-0812">Transmembrane</keyword>
<dbReference type="AlphaFoldDB" id="A0A2G6KFH6"/>
<dbReference type="SMART" id="SM01043">
    <property type="entry name" value="BTAD"/>
    <property type="match status" value="1"/>
</dbReference>
<keyword evidence="2" id="KW-1133">Transmembrane helix</keyword>
<keyword evidence="2" id="KW-0472">Membrane</keyword>